<dbReference type="Gene3D" id="1.10.150.240">
    <property type="entry name" value="Putative phosphatase, domain 2"/>
    <property type="match status" value="1"/>
</dbReference>
<dbReference type="SFLD" id="SFLDG01129">
    <property type="entry name" value="C1.5:_HAD__Beta-PGM__Phosphata"/>
    <property type="match status" value="1"/>
</dbReference>
<dbReference type="InterPro" id="IPR023198">
    <property type="entry name" value="PGP-like_dom2"/>
</dbReference>
<protein>
    <recommendedName>
        <fullName evidence="4">phosphoglycolate phosphatase</fullName>
        <ecNumber evidence="4">3.1.3.18</ecNumber>
    </recommendedName>
</protein>
<reference evidence="5" key="2">
    <citation type="journal article" date="2023" name="Microorganisms">
        <title>Isolation and Genomic Characteristics of Cat-Borne Campylobacter felis sp. nov. and Sheep-Borne Campylobacter ovis sp. nov.</title>
        <authorList>
            <person name="Wang H."/>
            <person name="Li Y."/>
            <person name="Gu Y."/>
            <person name="Zhou G."/>
            <person name="Chen X."/>
            <person name="Zhang X."/>
            <person name="Shao Z."/>
            <person name="Zhang J."/>
            <person name="Zhang M."/>
        </authorList>
    </citation>
    <scope>NUCLEOTIDE SEQUENCE</scope>
    <source>
        <strain evidence="5">PS10</strain>
    </source>
</reference>
<evidence type="ECO:0000256" key="2">
    <source>
        <dbReference type="ARBA" id="ARBA00004818"/>
    </source>
</evidence>
<dbReference type="InterPro" id="IPR041492">
    <property type="entry name" value="HAD_2"/>
</dbReference>
<dbReference type="InterPro" id="IPR050155">
    <property type="entry name" value="HAD-like_hydrolase_sf"/>
</dbReference>
<dbReference type="PRINTS" id="PR00413">
    <property type="entry name" value="HADHALOGNASE"/>
</dbReference>
<name>A0ABT7HN42_9BACT</name>
<dbReference type="PANTHER" id="PTHR43434:SF1">
    <property type="entry name" value="PHOSPHOGLYCOLATE PHOSPHATASE"/>
    <property type="match status" value="1"/>
</dbReference>
<proteinExistence type="inferred from homology"/>
<dbReference type="SFLD" id="SFLDS00003">
    <property type="entry name" value="Haloacid_Dehalogenase"/>
    <property type="match status" value="1"/>
</dbReference>
<keyword evidence="6" id="KW-1185">Reference proteome</keyword>
<evidence type="ECO:0000256" key="4">
    <source>
        <dbReference type="ARBA" id="ARBA00013078"/>
    </source>
</evidence>
<evidence type="ECO:0000313" key="6">
    <source>
        <dbReference type="Proteomes" id="UP001173801"/>
    </source>
</evidence>
<comment type="caution">
    <text evidence="5">The sequence shown here is derived from an EMBL/GenBank/DDBJ whole genome shotgun (WGS) entry which is preliminary data.</text>
</comment>
<comment type="similarity">
    <text evidence="3">Belongs to the HAD-like hydrolase superfamily. CbbY/CbbZ/Gph/YieH family.</text>
</comment>
<dbReference type="InterPro" id="IPR006439">
    <property type="entry name" value="HAD-SF_hydro_IA"/>
</dbReference>
<dbReference type="InterPro" id="IPR036412">
    <property type="entry name" value="HAD-like_sf"/>
</dbReference>
<evidence type="ECO:0000313" key="5">
    <source>
        <dbReference type="EMBL" id="MDL0088335.1"/>
    </source>
</evidence>
<dbReference type="SUPFAM" id="SSF56784">
    <property type="entry name" value="HAD-like"/>
    <property type="match status" value="1"/>
</dbReference>
<dbReference type="EC" id="3.1.3.18" evidence="4"/>
<dbReference type="Proteomes" id="UP001173801">
    <property type="component" value="Unassembled WGS sequence"/>
</dbReference>
<dbReference type="Pfam" id="PF13419">
    <property type="entry name" value="HAD_2"/>
    <property type="match status" value="1"/>
</dbReference>
<sequence length="208" mass="22895">MRVVIFDMDGTIIDSATAIEKTINGIRARLNLEPLSTDFIVKAINEPGRNLALEFYGMSSPSGSLKAGFEADFKINYDLYATTYNGIKELLEKIRANGDKIALASNAPAKTLEQILKRNEIFELFDLVVGVDENIPQKPDPTMLLVVKEKLGVNRAVFVGDSLKDEGAAINAKMPYIHVNWGFGTSADKNSFVANKPSEIYDILVSHI</sequence>
<dbReference type="InterPro" id="IPR023214">
    <property type="entry name" value="HAD_sf"/>
</dbReference>
<dbReference type="NCBIfam" id="TIGR01549">
    <property type="entry name" value="HAD-SF-IA-v1"/>
    <property type="match status" value="1"/>
</dbReference>
<gene>
    <name evidence="5" type="ORF">NYG85_02955</name>
</gene>
<dbReference type="SFLD" id="SFLDG01135">
    <property type="entry name" value="C1.5.6:_HAD__Beta-PGM__Phospha"/>
    <property type="match status" value="1"/>
</dbReference>
<evidence type="ECO:0000256" key="1">
    <source>
        <dbReference type="ARBA" id="ARBA00000830"/>
    </source>
</evidence>
<evidence type="ECO:0000256" key="3">
    <source>
        <dbReference type="ARBA" id="ARBA00006171"/>
    </source>
</evidence>
<dbReference type="RefSeq" id="WP_284936984.1">
    <property type="nucleotide sequence ID" value="NZ_JANURM010000002.1"/>
</dbReference>
<reference evidence="5" key="1">
    <citation type="submission" date="2022-08" db="EMBL/GenBank/DDBJ databases">
        <authorList>
            <person name="Wang H."/>
        </authorList>
    </citation>
    <scope>NUCLEOTIDE SEQUENCE</scope>
    <source>
        <strain evidence="5">PS10</strain>
    </source>
</reference>
<dbReference type="PANTHER" id="PTHR43434">
    <property type="entry name" value="PHOSPHOGLYCOLATE PHOSPHATASE"/>
    <property type="match status" value="1"/>
</dbReference>
<comment type="pathway">
    <text evidence="2">Organic acid metabolism; glycolate biosynthesis; glycolate from 2-phosphoglycolate: step 1/1.</text>
</comment>
<dbReference type="GO" id="GO:0016787">
    <property type="term" value="F:hydrolase activity"/>
    <property type="evidence" value="ECO:0007669"/>
    <property type="project" value="UniProtKB-KW"/>
</dbReference>
<keyword evidence="5" id="KW-0378">Hydrolase</keyword>
<comment type="catalytic activity">
    <reaction evidence="1">
        <text>2-phosphoglycolate + H2O = glycolate + phosphate</text>
        <dbReference type="Rhea" id="RHEA:14369"/>
        <dbReference type="ChEBI" id="CHEBI:15377"/>
        <dbReference type="ChEBI" id="CHEBI:29805"/>
        <dbReference type="ChEBI" id="CHEBI:43474"/>
        <dbReference type="ChEBI" id="CHEBI:58033"/>
        <dbReference type="EC" id="3.1.3.18"/>
    </reaction>
</comment>
<dbReference type="Gene3D" id="3.40.50.1000">
    <property type="entry name" value="HAD superfamily/HAD-like"/>
    <property type="match status" value="1"/>
</dbReference>
<dbReference type="EMBL" id="JANURM010000002">
    <property type="protein sequence ID" value="MDL0088335.1"/>
    <property type="molecule type" value="Genomic_DNA"/>
</dbReference>
<organism evidence="5 6">
    <name type="scientific">Campylobacter gastrosuis</name>
    <dbReference type="NCBI Taxonomy" id="2974576"/>
    <lineage>
        <taxon>Bacteria</taxon>
        <taxon>Pseudomonadati</taxon>
        <taxon>Campylobacterota</taxon>
        <taxon>Epsilonproteobacteria</taxon>
        <taxon>Campylobacterales</taxon>
        <taxon>Campylobacteraceae</taxon>
        <taxon>Campylobacter</taxon>
    </lineage>
</organism>
<accession>A0ABT7HN42</accession>